<dbReference type="InterPro" id="IPR051783">
    <property type="entry name" value="NAD(P)-dependent_oxidoreduct"/>
</dbReference>
<dbReference type="PANTHER" id="PTHR48079">
    <property type="entry name" value="PROTEIN YEEZ"/>
    <property type="match status" value="1"/>
</dbReference>
<evidence type="ECO:0000313" key="1">
    <source>
        <dbReference type="EMBL" id="KAL2865426.1"/>
    </source>
</evidence>
<dbReference type="InterPro" id="IPR036291">
    <property type="entry name" value="NAD(P)-bd_dom_sf"/>
</dbReference>
<sequence>MPPKTGLVTGANGYVGNIVARAFSRAGWITYGFVRSASAAQSLELEEILPVLSQIDDIKSHQSILKQLPATLDAIVSTTESLDNYAIRHKSTVQLLRTVSLAKIRARSSLDVFQHLDAFAAVVVRPTNVFGRSASYHRGFFELPVVPNSIFHTVHVDDCGDACVAIENHPQREDIVGQVFNISARQYETVDQIARALLAEYDIRGGLRYVEPGSLLPSENPWPPALIDFPQWTGSDQIRKVTGCATLIHRTFTSVSTVI</sequence>
<organism evidence="1 2">
    <name type="scientific">Aspergillus lucknowensis</name>
    <dbReference type="NCBI Taxonomy" id="176173"/>
    <lineage>
        <taxon>Eukaryota</taxon>
        <taxon>Fungi</taxon>
        <taxon>Dikarya</taxon>
        <taxon>Ascomycota</taxon>
        <taxon>Pezizomycotina</taxon>
        <taxon>Eurotiomycetes</taxon>
        <taxon>Eurotiomycetidae</taxon>
        <taxon>Eurotiales</taxon>
        <taxon>Aspergillaceae</taxon>
        <taxon>Aspergillus</taxon>
        <taxon>Aspergillus subgen. Nidulantes</taxon>
    </lineage>
</organism>
<dbReference type="Proteomes" id="UP001610432">
    <property type="component" value="Unassembled WGS sequence"/>
</dbReference>
<reference evidence="1 2" key="1">
    <citation type="submission" date="2024-07" db="EMBL/GenBank/DDBJ databases">
        <title>Section-level genome sequencing and comparative genomics of Aspergillus sections Usti and Cavernicolus.</title>
        <authorList>
            <consortium name="Lawrence Berkeley National Laboratory"/>
            <person name="Nybo J.L."/>
            <person name="Vesth T.C."/>
            <person name="Theobald S."/>
            <person name="Frisvad J.C."/>
            <person name="Larsen T.O."/>
            <person name="Kjaerboelling I."/>
            <person name="Rothschild-Mancinelli K."/>
            <person name="Lyhne E.K."/>
            <person name="Kogle M.E."/>
            <person name="Barry K."/>
            <person name="Clum A."/>
            <person name="Na H."/>
            <person name="Ledsgaard L."/>
            <person name="Lin J."/>
            <person name="Lipzen A."/>
            <person name="Kuo A."/>
            <person name="Riley R."/>
            <person name="Mondo S."/>
            <person name="Labutti K."/>
            <person name="Haridas S."/>
            <person name="Pangalinan J."/>
            <person name="Salamov A.A."/>
            <person name="Simmons B.A."/>
            <person name="Magnuson J.K."/>
            <person name="Chen J."/>
            <person name="Drula E."/>
            <person name="Henrissat B."/>
            <person name="Wiebenga A."/>
            <person name="Lubbers R.J."/>
            <person name="Gomes A.C."/>
            <person name="Macurrencykelacurrency M.R."/>
            <person name="Stajich J."/>
            <person name="Grigoriev I.V."/>
            <person name="Mortensen U.H."/>
            <person name="De Vries R.P."/>
            <person name="Baker S.E."/>
            <person name="Andersen M.R."/>
        </authorList>
    </citation>
    <scope>NUCLEOTIDE SEQUENCE [LARGE SCALE GENOMIC DNA]</scope>
    <source>
        <strain evidence="1 2">CBS 449.75</strain>
    </source>
</reference>
<comment type="caution">
    <text evidence="1">The sequence shown here is derived from an EMBL/GenBank/DDBJ whole genome shotgun (WGS) entry which is preliminary data.</text>
</comment>
<dbReference type="PANTHER" id="PTHR48079:SF6">
    <property type="entry name" value="NAD(P)-BINDING DOMAIN-CONTAINING PROTEIN-RELATED"/>
    <property type="match status" value="1"/>
</dbReference>
<dbReference type="RefSeq" id="XP_070884405.1">
    <property type="nucleotide sequence ID" value="XM_071033325.1"/>
</dbReference>
<name>A0ABR4LLN2_9EURO</name>
<accession>A0ABR4LLN2</accession>
<dbReference type="Gene3D" id="3.40.50.720">
    <property type="entry name" value="NAD(P)-binding Rossmann-like Domain"/>
    <property type="match status" value="2"/>
</dbReference>
<dbReference type="SUPFAM" id="SSF51735">
    <property type="entry name" value="NAD(P)-binding Rossmann-fold domains"/>
    <property type="match status" value="1"/>
</dbReference>
<keyword evidence="2" id="KW-1185">Reference proteome</keyword>
<gene>
    <name evidence="1" type="ORF">BJX67DRAFT_382911</name>
</gene>
<dbReference type="GeneID" id="98148397"/>
<dbReference type="EMBL" id="JBFXLQ010000032">
    <property type="protein sequence ID" value="KAL2865426.1"/>
    <property type="molecule type" value="Genomic_DNA"/>
</dbReference>
<evidence type="ECO:0000313" key="2">
    <source>
        <dbReference type="Proteomes" id="UP001610432"/>
    </source>
</evidence>
<protein>
    <recommendedName>
        <fullName evidence="3">NAD-dependent epimerase/dehydratase domain-containing protein</fullName>
    </recommendedName>
</protein>
<proteinExistence type="predicted"/>
<evidence type="ECO:0008006" key="3">
    <source>
        <dbReference type="Google" id="ProtNLM"/>
    </source>
</evidence>